<reference evidence="6 7" key="1">
    <citation type="submission" date="2024-04" db="EMBL/GenBank/DDBJ databases">
        <authorList>
            <consortium name="Genoscope - CEA"/>
            <person name="William W."/>
        </authorList>
    </citation>
    <scope>NUCLEOTIDE SEQUENCE [LARGE SCALE GENOMIC DNA]</scope>
</reference>
<dbReference type="EMBL" id="CAXITT010001293">
    <property type="protein sequence ID" value="CAL1548347.1"/>
    <property type="molecule type" value="Genomic_DNA"/>
</dbReference>
<dbReference type="Pfam" id="PF01094">
    <property type="entry name" value="ANF_receptor"/>
    <property type="match status" value="1"/>
</dbReference>
<evidence type="ECO:0000256" key="4">
    <source>
        <dbReference type="ARBA" id="ARBA00023136"/>
    </source>
</evidence>
<evidence type="ECO:0000313" key="7">
    <source>
        <dbReference type="Proteomes" id="UP001497497"/>
    </source>
</evidence>
<evidence type="ECO:0000256" key="3">
    <source>
        <dbReference type="ARBA" id="ARBA00022989"/>
    </source>
</evidence>
<evidence type="ECO:0000313" key="6">
    <source>
        <dbReference type="EMBL" id="CAL1548347.1"/>
    </source>
</evidence>
<dbReference type="InterPro" id="IPR028082">
    <property type="entry name" value="Peripla_BP_I"/>
</dbReference>
<protein>
    <recommendedName>
        <fullName evidence="5">Receptor ligand binding region domain-containing protein</fullName>
    </recommendedName>
</protein>
<evidence type="ECO:0000256" key="2">
    <source>
        <dbReference type="ARBA" id="ARBA00022692"/>
    </source>
</evidence>
<dbReference type="Proteomes" id="UP001497497">
    <property type="component" value="Unassembled WGS sequence"/>
</dbReference>
<dbReference type="AlphaFoldDB" id="A0AAV2IRC3"/>
<feature type="domain" description="Receptor ligand binding region" evidence="5">
    <location>
        <begin position="99"/>
        <end position="230"/>
    </location>
</feature>
<keyword evidence="3" id="KW-1133">Transmembrane helix</keyword>
<evidence type="ECO:0000259" key="5">
    <source>
        <dbReference type="Pfam" id="PF01094"/>
    </source>
</evidence>
<dbReference type="SUPFAM" id="SSF53822">
    <property type="entry name" value="Periplasmic binding protein-like I"/>
    <property type="match status" value="1"/>
</dbReference>
<keyword evidence="4" id="KW-0472">Membrane</keyword>
<name>A0AAV2IRC3_LYMST</name>
<keyword evidence="7" id="KW-1185">Reference proteome</keyword>
<accession>A0AAV2IRC3</accession>
<evidence type="ECO:0000256" key="1">
    <source>
        <dbReference type="ARBA" id="ARBA00004370"/>
    </source>
</evidence>
<dbReference type="GO" id="GO:0016020">
    <property type="term" value="C:membrane"/>
    <property type="evidence" value="ECO:0007669"/>
    <property type="project" value="UniProtKB-SubCell"/>
</dbReference>
<dbReference type="InterPro" id="IPR001828">
    <property type="entry name" value="ANF_lig-bd_rcpt"/>
</dbReference>
<comment type="subcellular location">
    <subcellularLocation>
        <location evidence="1">Membrane</location>
    </subcellularLocation>
</comment>
<dbReference type="Gene3D" id="3.40.50.2300">
    <property type="match status" value="2"/>
</dbReference>
<gene>
    <name evidence="6" type="ORF">GSLYS_00021664001</name>
</gene>
<organism evidence="6 7">
    <name type="scientific">Lymnaea stagnalis</name>
    <name type="common">Great pond snail</name>
    <name type="synonym">Helix stagnalis</name>
    <dbReference type="NCBI Taxonomy" id="6523"/>
    <lineage>
        <taxon>Eukaryota</taxon>
        <taxon>Metazoa</taxon>
        <taxon>Spiralia</taxon>
        <taxon>Lophotrochozoa</taxon>
        <taxon>Mollusca</taxon>
        <taxon>Gastropoda</taxon>
        <taxon>Heterobranchia</taxon>
        <taxon>Euthyneura</taxon>
        <taxon>Panpulmonata</taxon>
        <taxon>Hygrophila</taxon>
        <taxon>Lymnaeoidea</taxon>
        <taxon>Lymnaeidae</taxon>
        <taxon>Lymnaea</taxon>
    </lineage>
</organism>
<comment type="caution">
    <text evidence="6">The sequence shown here is derived from an EMBL/GenBank/DDBJ whole genome shotgun (WGS) entry which is preliminary data.</text>
</comment>
<keyword evidence="2" id="KW-0812">Transmembrane</keyword>
<feature type="non-terminal residue" evidence="6">
    <location>
        <position position="238"/>
    </location>
</feature>
<proteinExistence type="predicted"/>
<sequence length="238" mass="26811">MTDSQMMRTRGRARGGHNLGPWATMLQLPFLVLVAMVTCVSSVEKLRIGVVPNWWQLVSSAQNHTNSMMSDAFILIDLDPGPARSAYDRIEKTFRSVKNGSVHAVIGQFDSAYHLATESLKIPYLSTTGVPKGGHNDYTFQVIPEMKWSASAILDIVQAYKWSKVSVFYDDDKGVQVIEKLMTNHSLTVRAWRFPSSNRTPQLQRQLIRDALVEMRKVLVEKSVVLCSKENVITLLDQ</sequence>